<organism evidence="2 3">
    <name type="scientific">Teladorsagia circumcincta</name>
    <name type="common">Brown stomach worm</name>
    <name type="synonym">Ostertagia circumcincta</name>
    <dbReference type="NCBI Taxonomy" id="45464"/>
    <lineage>
        <taxon>Eukaryota</taxon>
        <taxon>Metazoa</taxon>
        <taxon>Ecdysozoa</taxon>
        <taxon>Nematoda</taxon>
        <taxon>Chromadorea</taxon>
        <taxon>Rhabditida</taxon>
        <taxon>Rhabditina</taxon>
        <taxon>Rhabditomorpha</taxon>
        <taxon>Strongyloidea</taxon>
        <taxon>Trichostrongylidae</taxon>
        <taxon>Teladorsagia</taxon>
    </lineage>
</organism>
<protein>
    <submittedName>
        <fullName evidence="2">Uncharacterized protein</fullName>
    </submittedName>
</protein>
<sequence length="98" mass="11502">MVSSRVEDERKQNDRNRDLEIEEKRDTLKKLRKYALDKNEDEYHHHMINSEVKKVTKEPVIRCKIQVCRLRDSYPVLLLQLGQRHLDSVGTGVAMGGN</sequence>
<name>A0A2G9T8M2_TELCI</name>
<accession>A0A2G9T8M2</accession>
<evidence type="ECO:0000313" key="2">
    <source>
        <dbReference type="EMBL" id="PIO54284.1"/>
    </source>
</evidence>
<dbReference type="GO" id="GO:0006364">
    <property type="term" value="P:rRNA processing"/>
    <property type="evidence" value="ECO:0007669"/>
    <property type="project" value="InterPro"/>
</dbReference>
<feature type="region of interest" description="Disordered" evidence="1">
    <location>
        <begin position="1"/>
        <end position="21"/>
    </location>
</feature>
<reference evidence="2 3" key="1">
    <citation type="submission" date="2015-09" db="EMBL/GenBank/DDBJ databases">
        <title>Draft genome of the parasitic nematode Teladorsagia circumcincta isolate WARC Sus (inbred).</title>
        <authorList>
            <person name="Mitreva M."/>
        </authorList>
    </citation>
    <scope>NUCLEOTIDE SEQUENCE [LARGE SCALE GENOMIC DNA]</scope>
    <source>
        <strain evidence="2 3">S</strain>
    </source>
</reference>
<gene>
    <name evidence="2" type="ORF">TELCIR_24356</name>
</gene>
<evidence type="ECO:0000313" key="3">
    <source>
        <dbReference type="Proteomes" id="UP000230423"/>
    </source>
</evidence>
<dbReference type="Pfam" id="PF03998">
    <property type="entry name" value="Utp11"/>
    <property type="match status" value="1"/>
</dbReference>
<dbReference type="EMBL" id="KZ398855">
    <property type="protein sequence ID" value="PIO54284.1"/>
    <property type="molecule type" value="Genomic_DNA"/>
</dbReference>
<keyword evidence="3" id="KW-1185">Reference proteome</keyword>
<evidence type="ECO:0000256" key="1">
    <source>
        <dbReference type="SAM" id="MobiDB-lite"/>
    </source>
</evidence>
<dbReference type="AlphaFoldDB" id="A0A2G9T8M2"/>
<dbReference type="Proteomes" id="UP000230423">
    <property type="component" value="Unassembled WGS sequence"/>
</dbReference>
<dbReference type="InterPro" id="IPR007144">
    <property type="entry name" value="SSU_processome_Utp11"/>
</dbReference>
<dbReference type="GO" id="GO:0032040">
    <property type="term" value="C:small-subunit processome"/>
    <property type="evidence" value="ECO:0007669"/>
    <property type="project" value="InterPro"/>
</dbReference>
<dbReference type="OrthoDB" id="29058at2759"/>
<proteinExistence type="predicted"/>